<feature type="transmembrane region" description="Helical" evidence="3">
    <location>
        <begin position="29"/>
        <end position="52"/>
    </location>
</feature>
<sequence length="691" mass="76080">MKSTLLSAEKACETCSLKSRRASFTSSQFFLVLYWLFLAFSCFLVVSLTHFIPSSVASALFFWRTSSSTYGQKNISNSTANQFDWSTIQPSRYLHFKPCYDDLQCARLEVPLDYWNGTDPDITVTIAIAKLPARVSVTDPRYGGPILIHPGGPGGSGVTSVVKEGKEVQSVVDSLEDPTSVQSKSSAGKYFDIIGFDQRGVGKSSPGAHCFNNRPTREAWALRTVSEGILNSSDAALGRLWAMNDAFGKSCAGNIKQGHEIKQHISTPYVARDMVEIIEKFGEWRHSKALSILSKAVQPQWYHRRCRLPTIHIPQRLAYRPGKERLQYWGFSYGTFLGSTFASMFPDRVERIVLDGVVHPTNNYLWTGNLLDTEKAMEAFYNSCAAAGPGLCALATNGSTSVEIQEKVQSILDSLYHDPLPVPGTDPEIITWTDVKVAIFHSLYTPIDSFPILADIFAQIERRDAHAFASSLSRKHSYACTAANGTTDLAQQDGEALFAIECSDADPQNSMTQKQFDRVWRAQNELSPSIGQIWSELQMVCTGWTIRPKFPFPGLGAKTLTPLLLVGNTADPVTPLVGAHKMSSLFPDSVILTQDSPGHTSTIAFSHCTTTALRAYFHNATLPVKGTVCGVQEHPFGVPLGAHEDHGRLEEMEVASMKAVQGMRKVFGKSGWGLGRGVRGRFEELGMNHEL</sequence>
<dbReference type="InterPro" id="IPR013595">
    <property type="entry name" value="Pept_S33_TAP-like_C"/>
</dbReference>
<dbReference type="AlphaFoldDB" id="A0A9P4VNT5"/>
<dbReference type="InterPro" id="IPR051601">
    <property type="entry name" value="Serine_prot/Carboxylest_S33"/>
</dbReference>
<dbReference type="SUPFAM" id="SSF53474">
    <property type="entry name" value="alpha/beta-Hydrolases"/>
    <property type="match status" value="1"/>
</dbReference>
<protein>
    <recommendedName>
        <fullName evidence="4">Peptidase S33 tripeptidyl aminopeptidase-like C-terminal domain-containing protein</fullName>
    </recommendedName>
</protein>
<keyword evidence="3" id="KW-1133">Transmembrane helix</keyword>
<comment type="caution">
    <text evidence="5">The sequence shown here is derived from an EMBL/GenBank/DDBJ whole genome shotgun (WGS) entry which is preliminary data.</text>
</comment>
<organism evidence="5 6">
    <name type="scientific">Patellaria atrata CBS 101060</name>
    <dbReference type="NCBI Taxonomy" id="1346257"/>
    <lineage>
        <taxon>Eukaryota</taxon>
        <taxon>Fungi</taxon>
        <taxon>Dikarya</taxon>
        <taxon>Ascomycota</taxon>
        <taxon>Pezizomycotina</taxon>
        <taxon>Dothideomycetes</taxon>
        <taxon>Dothideomycetes incertae sedis</taxon>
        <taxon>Patellariales</taxon>
        <taxon>Patellariaceae</taxon>
        <taxon>Patellaria</taxon>
    </lineage>
</organism>
<proteinExistence type="inferred from homology"/>
<dbReference type="Gene3D" id="3.40.50.1820">
    <property type="entry name" value="alpha/beta hydrolase"/>
    <property type="match status" value="1"/>
</dbReference>
<feature type="domain" description="Peptidase S33 tripeptidyl aminopeptidase-like C-terminal" evidence="4">
    <location>
        <begin position="528"/>
        <end position="629"/>
    </location>
</feature>
<dbReference type="PANTHER" id="PTHR43248">
    <property type="entry name" value="2-SUCCINYL-6-HYDROXY-2,4-CYCLOHEXADIENE-1-CARBOXYLATE SYNTHASE"/>
    <property type="match status" value="1"/>
</dbReference>
<dbReference type="OrthoDB" id="425534at2759"/>
<reference evidence="5" key="1">
    <citation type="journal article" date="2020" name="Stud. Mycol.">
        <title>101 Dothideomycetes genomes: a test case for predicting lifestyles and emergence of pathogens.</title>
        <authorList>
            <person name="Haridas S."/>
            <person name="Albert R."/>
            <person name="Binder M."/>
            <person name="Bloem J."/>
            <person name="Labutti K."/>
            <person name="Salamov A."/>
            <person name="Andreopoulos B."/>
            <person name="Baker S."/>
            <person name="Barry K."/>
            <person name="Bills G."/>
            <person name="Bluhm B."/>
            <person name="Cannon C."/>
            <person name="Castanera R."/>
            <person name="Culley D."/>
            <person name="Daum C."/>
            <person name="Ezra D."/>
            <person name="Gonzalez J."/>
            <person name="Henrissat B."/>
            <person name="Kuo A."/>
            <person name="Liang C."/>
            <person name="Lipzen A."/>
            <person name="Lutzoni F."/>
            <person name="Magnuson J."/>
            <person name="Mondo S."/>
            <person name="Nolan M."/>
            <person name="Ohm R."/>
            <person name="Pangilinan J."/>
            <person name="Park H.-J."/>
            <person name="Ramirez L."/>
            <person name="Alfaro M."/>
            <person name="Sun H."/>
            <person name="Tritt A."/>
            <person name="Yoshinaga Y."/>
            <person name="Zwiers L.-H."/>
            <person name="Turgeon B."/>
            <person name="Goodwin S."/>
            <person name="Spatafora J."/>
            <person name="Crous P."/>
            <person name="Grigoriev I."/>
        </authorList>
    </citation>
    <scope>NUCLEOTIDE SEQUENCE</scope>
    <source>
        <strain evidence="5">CBS 101060</strain>
    </source>
</reference>
<dbReference type="Pfam" id="PF08386">
    <property type="entry name" value="Abhydrolase_4"/>
    <property type="match status" value="1"/>
</dbReference>
<dbReference type="GO" id="GO:0016787">
    <property type="term" value="F:hydrolase activity"/>
    <property type="evidence" value="ECO:0007669"/>
    <property type="project" value="UniProtKB-KW"/>
</dbReference>
<dbReference type="EMBL" id="MU006103">
    <property type="protein sequence ID" value="KAF2836580.1"/>
    <property type="molecule type" value="Genomic_DNA"/>
</dbReference>
<evidence type="ECO:0000259" key="4">
    <source>
        <dbReference type="Pfam" id="PF08386"/>
    </source>
</evidence>
<dbReference type="PANTHER" id="PTHR43248:SF25">
    <property type="entry name" value="AB HYDROLASE-1 DOMAIN-CONTAINING PROTEIN-RELATED"/>
    <property type="match status" value="1"/>
</dbReference>
<evidence type="ECO:0000313" key="6">
    <source>
        <dbReference type="Proteomes" id="UP000799429"/>
    </source>
</evidence>
<name>A0A9P4VNT5_9PEZI</name>
<gene>
    <name evidence="5" type="ORF">M501DRAFT_248976</name>
</gene>
<keyword evidence="6" id="KW-1185">Reference proteome</keyword>
<evidence type="ECO:0000256" key="3">
    <source>
        <dbReference type="SAM" id="Phobius"/>
    </source>
</evidence>
<evidence type="ECO:0000313" key="5">
    <source>
        <dbReference type="EMBL" id="KAF2836580.1"/>
    </source>
</evidence>
<keyword evidence="3" id="KW-0812">Transmembrane</keyword>
<keyword evidence="2" id="KW-0378">Hydrolase</keyword>
<dbReference type="Proteomes" id="UP000799429">
    <property type="component" value="Unassembled WGS sequence"/>
</dbReference>
<accession>A0A9P4VNT5</accession>
<keyword evidence="3" id="KW-0472">Membrane</keyword>
<evidence type="ECO:0000256" key="2">
    <source>
        <dbReference type="ARBA" id="ARBA00022801"/>
    </source>
</evidence>
<comment type="similarity">
    <text evidence="1">Belongs to the peptidase S33 family.</text>
</comment>
<dbReference type="InterPro" id="IPR029058">
    <property type="entry name" value="AB_hydrolase_fold"/>
</dbReference>
<evidence type="ECO:0000256" key="1">
    <source>
        <dbReference type="ARBA" id="ARBA00010088"/>
    </source>
</evidence>